<keyword evidence="2" id="KW-0808">Transferase</keyword>
<dbReference type="InterPro" id="IPR041698">
    <property type="entry name" value="Methyltransf_25"/>
</dbReference>
<reference evidence="3" key="1">
    <citation type="journal article" date="2019" name="Int. J. Syst. Evol. Microbiol.">
        <title>The Global Catalogue of Microorganisms (GCM) 10K type strain sequencing project: providing services to taxonomists for standard genome sequencing and annotation.</title>
        <authorList>
            <consortium name="The Broad Institute Genomics Platform"/>
            <consortium name="The Broad Institute Genome Sequencing Center for Infectious Disease"/>
            <person name="Wu L."/>
            <person name="Ma J."/>
        </authorList>
    </citation>
    <scope>NUCLEOTIDE SEQUENCE [LARGE SCALE GENOMIC DNA]</scope>
    <source>
        <strain evidence="3">CCM 7435</strain>
    </source>
</reference>
<feature type="domain" description="Methyltransferase" evidence="1">
    <location>
        <begin position="52"/>
        <end position="140"/>
    </location>
</feature>
<sequence>MTDLSDRIVDLYRRHAQAWAGARTAMPPGAWLMEEAWLARFLALVTPGAALLDIGCGPGLPIAGHLVAHGHRVTGIDSAPEMIALFRANLPEAEARVADMRELALGRRFGGLIAWDSFFHLSPGDQRRMFAIFAAHAEPGAPLLFTSGPAAGEAIGTLEGEPLYHASLDPAEYRARLDEAGFDLVAHRAEDPGCGGHTVWLARRR</sequence>
<evidence type="ECO:0000259" key="1">
    <source>
        <dbReference type="Pfam" id="PF13649"/>
    </source>
</evidence>
<accession>A0ABW4YX88</accession>
<name>A0ABW4YX88_9HYPH</name>
<dbReference type="SUPFAM" id="SSF53335">
    <property type="entry name" value="S-adenosyl-L-methionine-dependent methyltransferases"/>
    <property type="match status" value="1"/>
</dbReference>
<dbReference type="Pfam" id="PF13649">
    <property type="entry name" value="Methyltransf_25"/>
    <property type="match status" value="1"/>
</dbReference>
<dbReference type="InterPro" id="IPR029063">
    <property type="entry name" value="SAM-dependent_MTases_sf"/>
</dbReference>
<organism evidence="2 3">
    <name type="scientific">Ancylobacter oerskovii</name>
    <dbReference type="NCBI Taxonomy" id="459519"/>
    <lineage>
        <taxon>Bacteria</taxon>
        <taxon>Pseudomonadati</taxon>
        <taxon>Pseudomonadota</taxon>
        <taxon>Alphaproteobacteria</taxon>
        <taxon>Hyphomicrobiales</taxon>
        <taxon>Xanthobacteraceae</taxon>
        <taxon>Ancylobacter</taxon>
    </lineage>
</organism>
<dbReference type="Gene3D" id="3.40.50.150">
    <property type="entry name" value="Vaccinia Virus protein VP39"/>
    <property type="match status" value="1"/>
</dbReference>
<dbReference type="GO" id="GO:0008168">
    <property type="term" value="F:methyltransferase activity"/>
    <property type="evidence" value="ECO:0007669"/>
    <property type="project" value="UniProtKB-KW"/>
</dbReference>
<proteinExistence type="predicted"/>
<evidence type="ECO:0000313" key="3">
    <source>
        <dbReference type="Proteomes" id="UP001597299"/>
    </source>
</evidence>
<dbReference type="RefSeq" id="WP_213350730.1">
    <property type="nucleotide sequence ID" value="NZ_JAHBGB010000002.1"/>
</dbReference>
<keyword evidence="3" id="KW-1185">Reference proteome</keyword>
<gene>
    <name evidence="2" type="ORF">ACFSNC_10055</name>
</gene>
<dbReference type="GO" id="GO:0032259">
    <property type="term" value="P:methylation"/>
    <property type="evidence" value="ECO:0007669"/>
    <property type="project" value="UniProtKB-KW"/>
</dbReference>
<protein>
    <submittedName>
        <fullName evidence="2">Class I SAM-dependent DNA methyltransferase</fullName>
    </submittedName>
</protein>
<dbReference type="CDD" id="cd02440">
    <property type="entry name" value="AdoMet_MTases"/>
    <property type="match status" value="1"/>
</dbReference>
<comment type="caution">
    <text evidence="2">The sequence shown here is derived from an EMBL/GenBank/DDBJ whole genome shotgun (WGS) entry which is preliminary data.</text>
</comment>
<keyword evidence="2" id="KW-0489">Methyltransferase</keyword>
<evidence type="ECO:0000313" key="2">
    <source>
        <dbReference type="EMBL" id="MFD2140742.1"/>
    </source>
</evidence>
<dbReference type="EMBL" id="JBHUHD010000001">
    <property type="protein sequence ID" value="MFD2140742.1"/>
    <property type="molecule type" value="Genomic_DNA"/>
</dbReference>
<dbReference type="Proteomes" id="UP001597299">
    <property type="component" value="Unassembled WGS sequence"/>
</dbReference>